<keyword evidence="3" id="KW-1185">Reference proteome</keyword>
<feature type="region of interest" description="Disordered" evidence="1">
    <location>
        <begin position="28"/>
        <end position="51"/>
    </location>
</feature>
<evidence type="ECO:0000313" key="2">
    <source>
        <dbReference type="EMBL" id="MER7377196.1"/>
    </source>
</evidence>
<reference evidence="2 3" key="1">
    <citation type="submission" date="2024-06" db="EMBL/GenBank/DDBJ databases">
        <title>The Natural Products Discovery Center: Release of the First 8490 Sequenced Strains for Exploring Actinobacteria Biosynthetic Diversity.</title>
        <authorList>
            <person name="Kalkreuter E."/>
            <person name="Kautsar S.A."/>
            <person name="Yang D."/>
            <person name="Bader C.D."/>
            <person name="Teijaro C.N."/>
            <person name="Fluegel L."/>
            <person name="Davis C.M."/>
            <person name="Simpson J.R."/>
            <person name="Lauterbach L."/>
            <person name="Steele A.D."/>
            <person name="Gui C."/>
            <person name="Meng S."/>
            <person name="Li G."/>
            <person name="Viehrig K."/>
            <person name="Ye F."/>
            <person name="Su P."/>
            <person name="Kiefer A.F."/>
            <person name="Nichols A."/>
            <person name="Cepeda A.J."/>
            <person name="Yan W."/>
            <person name="Fan B."/>
            <person name="Jiang Y."/>
            <person name="Adhikari A."/>
            <person name="Zheng C.-J."/>
            <person name="Schuster L."/>
            <person name="Cowan T.M."/>
            <person name="Smanski M.J."/>
            <person name="Chevrette M.G."/>
            <person name="De Carvalho L.P.S."/>
            <person name="Shen B."/>
        </authorList>
    </citation>
    <scope>NUCLEOTIDE SEQUENCE [LARGE SCALE GENOMIC DNA]</scope>
    <source>
        <strain evidence="2 3">NPDC000155</strain>
    </source>
</reference>
<name>A0ABV1Y080_9ACTN</name>
<evidence type="ECO:0000256" key="1">
    <source>
        <dbReference type="SAM" id="MobiDB-lite"/>
    </source>
</evidence>
<proteinExistence type="predicted"/>
<gene>
    <name evidence="2" type="ORF">ABT384_31655</name>
</gene>
<accession>A0ABV1Y080</accession>
<protein>
    <submittedName>
        <fullName evidence="2">Uncharacterized protein</fullName>
    </submittedName>
</protein>
<evidence type="ECO:0000313" key="3">
    <source>
        <dbReference type="Proteomes" id="UP001486207"/>
    </source>
</evidence>
<dbReference type="RefSeq" id="WP_190074141.1">
    <property type="nucleotide sequence ID" value="NZ_BNBM01000017.1"/>
</dbReference>
<dbReference type="EMBL" id="JBEPFB010000017">
    <property type="protein sequence ID" value="MER7377196.1"/>
    <property type="molecule type" value="Genomic_DNA"/>
</dbReference>
<organism evidence="2 3">
    <name type="scientific">Streptomyces lanatus</name>
    <dbReference type="NCBI Taxonomy" id="66900"/>
    <lineage>
        <taxon>Bacteria</taxon>
        <taxon>Bacillati</taxon>
        <taxon>Actinomycetota</taxon>
        <taxon>Actinomycetes</taxon>
        <taxon>Kitasatosporales</taxon>
        <taxon>Streptomycetaceae</taxon>
        <taxon>Streptomyces</taxon>
    </lineage>
</organism>
<dbReference type="Proteomes" id="UP001486207">
    <property type="component" value="Unassembled WGS sequence"/>
</dbReference>
<sequence length="88" mass="9581">MTAITTSAQAARRAVSWAASAEDAAQAARARRQKGDQWASQRGGRGNSVDWYERAESYERTRDKAVAMANMWANIAGVLHLAEEGEPS</sequence>
<comment type="caution">
    <text evidence="2">The sequence shown here is derived from an EMBL/GenBank/DDBJ whole genome shotgun (WGS) entry which is preliminary data.</text>
</comment>